<dbReference type="Pfam" id="PF12771">
    <property type="entry name" value="SusD-like_2"/>
    <property type="match status" value="1"/>
</dbReference>
<keyword evidence="3" id="KW-1185">Reference proteome</keyword>
<evidence type="ECO:0000313" key="2">
    <source>
        <dbReference type="EMBL" id="QEC73653.1"/>
    </source>
</evidence>
<keyword evidence="2" id="KW-0449">Lipoprotein</keyword>
<dbReference type="OrthoDB" id="9766256at2"/>
<dbReference type="InterPro" id="IPR041662">
    <property type="entry name" value="SusD-like_2"/>
</dbReference>
<evidence type="ECO:0000256" key="1">
    <source>
        <dbReference type="SAM" id="SignalP"/>
    </source>
</evidence>
<organism evidence="2 3">
    <name type="scientific">Arachidicoccus ginsenosidivorans</name>
    <dbReference type="NCBI Taxonomy" id="496057"/>
    <lineage>
        <taxon>Bacteria</taxon>
        <taxon>Pseudomonadati</taxon>
        <taxon>Bacteroidota</taxon>
        <taxon>Chitinophagia</taxon>
        <taxon>Chitinophagales</taxon>
        <taxon>Chitinophagaceae</taxon>
        <taxon>Arachidicoccus</taxon>
    </lineage>
</organism>
<gene>
    <name evidence="2" type="ORF">FSB73_20255</name>
</gene>
<dbReference type="Proteomes" id="UP000321291">
    <property type="component" value="Chromosome"/>
</dbReference>
<accession>A0A5B8VQW8</accession>
<keyword evidence="1" id="KW-0732">Signal</keyword>
<dbReference type="KEGG" id="agi:FSB73_20255"/>
<name>A0A5B8VQW8_9BACT</name>
<dbReference type="SUPFAM" id="SSF48452">
    <property type="entry name" value="TPR-like"/>
    <property type="match status" value="1"/>
</dbReference>
<sequence length="505" mass="56709">MKNILIISLLCLSLAISSCKKFSDFQQNPNLPTVADPSSLLPNIEVAVFANISADADLASRYLVYTQSKASSQYYSWTRSGFSYGGITQVVKMEQEASRTGKTNYRYLGKFFRAYYIINMTLAFGDVPYSEMMQSIENNNFDPAATKPAYDAQKDIYAGILADLKIAADSLSEDLGSINGDIIYSGNINQWKKLINSYRLRLLISLSHHQDDATLNIKGQFKSIVDNPDKYPVFTSNDDNGQLQYYALAGNRYPYFNDNSMKTDYYLDSTFVHMLQQLKDPRLFVYAKPTPNAVAADLDPTDFTAYGGLRGSATLDYNTSKRGKGTASQINNRYAYDSINEPSLLMGYPELEFILAEAAARKWIQADPNTYYKQGIQAALEFSHYTHANISGATYSEADIQNYLNSPAIVLKPGQEIAQILTQKYISLFMQCGWLSFYEQRRTGYPVFDVSGGGVTNRINGQPAVALRWNYPSDEYTNNADNLEAAIKRQYPEGDNINGQMWLIK</sequence>
<dbReference type="Gene3D" id="1.25.40.390">
    <property type="match status" value="1"/>
</dbReference>
<dbReference type="EMBL" id="CP042434">
    <property type="protein sequence ID" value="QEC73653.1"/>
    <property type="molecule type" value="Genomic_DNA"/>
</dbReference>
<dbReference type="RefSeq" id="WP_146786461.1">
    <property type="nucleotide sequence ID" value="NZ_CP042434.1"/>
</dbReference>
<protein>
    <submittedName>
        <fullName evidence="2">SusD/RagB family nutrient-binding outer membrane lipoprotein</fullName>
    </submittedName>
</protein>
<dbReference type="PROSITE" id="PS51257">
    <property type="entry name" value="PROKAR_LIPOPROTEIN"/>
    <property type="match status" value="1"/>
</dbReference>
<feature type="signal peptide" evidence="1">
    <location>
        <begin position="1"/>
        <end position="22"/>
    </location>
</feature>
<proteinExistence type="predicted"/>
<feature type="chain" id="PRO_5022686452" evidence="1">
    <location>
        <begin position="23"/>
        <end position="505"/>
    </location>
</feature>
<reference evidence="2 3" key="1">
    <citation type="journal article" date="2017" name="Int. J. Syst. Evol. Microbiol.">
        <title>Arachidicoccus ginsenosidivorans sp. nov., with ginsenoside-converting activity isolated from ginseng cultivating soil.</title>
        <authorList>
            <person name="Siddiqi M.Z."/>
            <person name="Aslam Z."/>
            <person name="Im W.T."/>
        </authorList>
    </citation>
    <scope>NUCLEOTIDE SEQUENCE [LARGE SCALE GENOMIC DNA]</scope>
    <source>
        <strain evidence="2 3">Gsoil 809</strain>
    </source>
</reference>
<evidence type="ECO:0000313" key="3">
    <source>
        <dbReference type="Proteomes" id="UP000321291"/>
    </source>
</evidence>
<dbReference type="InterPro" id="IPR011990">
    <property type="entry name" value="TPR-like_helical_dom_sf"/>
</dbReference>
<dbReference type="AlphaFoldDB" id="A0A5B8VQW8"/>